<dbReference type="Proteomes" id="UP000467841">
    <property type="component" value="Unassembled WGS sequence"/>
</dbReference>
<evidence type="ECO:0000313" key="3">
    <source>
        <dbReference type="Proteomes" id="UP000467841"/>
    </source>
</evidence>
<comment type="caution">
    <text evidence="2">The sequence shown here is derived from an EMBL/GenBank/DDBJ whole genome shotgun (WGS) entry which is preliminary data.</text>
</comment>
<dbReference type="PROSITE" id="PS00028">
    <property type="entry name" value="ZINC_FINGER_C2H2_1"/>
    <property type="match status" value="1"/>
</dbReference>
<gene>
    <name evidence="2" type="ORF">MERR_LOCUS47655</name>
</gene>
<accession>A0A6D2LGW3</accession>
<evidence type="ECO:0000259" key="1">
    <source>
        <dbReference type="PROSITE" id="PS00028"/>
    </source>
</evidence>
<dbReference type="InterPro" id="IPR013087">
    <property type="entry name" value="Znf_C2H2_type"/>
</dbReference>
<organism evidence="2 3">
    <name type="scientific">Microthlaspi erraticum</name>
    <dbReference type="NCBI Taxonomy" id="1685480"/>
    <lineage>
        <taxon>Eukaryota</taxon>
        <taxon>Viridiplantae</taxon>
        <taxon>Streptophyta</taxon>
        <taxon>Embryophyta</taxon>
        <taxon>Tracheophyta</taxon>
        <taxon>Spermatophyta</taxon>
        <taxon>Magnoliopsida</taxon>
        <taxon>eudicotyledons</taxon>
        <taxon>Gunneridae</taxon>
        <taxon>Pentapetalae</taxon>
        <taxon>rosids</taxon>
        <taxon>malvids</taxon>
        <taxon>Brassicales</taxon>
        <taxon>Brassicaceae</taxon>
        <taxon>Coluteocarpeae</taxon>
        <taxon>Microthlaspi</taxon>
    </lineage>
</organism>
<evidence type="ECO:0000313" key="2">
    <source>
        <dbReference type="EMBL" id="CAA7060419.1"/>
    </source>
</evidence>
<keyword evidence="3" id="KW-1185">Reference proteome</keyword>
<proteinExistence type="predicted"/>
<sequence>MLIAGSSLLELLSPDIRSLQKKGYKTLLVYRSAPPKKDPKLVTSAEWRWKSLLKGVSDGKLEAKRKILQEKRSERAFTCTLCHSAWRSVEAFTTHLQGLDHEVKIQWEKLKEKLKERDQLASQGEHEQGNVLEAKF</sequence>
<feature type="domain" description="C2H2-type" evidence="1">
    <location>
        <begin position="79"/>
        <end position="101"/>
    </location>
</feature>
<dbReference type="AlphaFoldDB" id="A0A6D2LGW3"/>
<dbReference type="EMBL" id="CACVBM020001829">
    <property type="protein sequence ID" value="CAA7060419.1"/>
    <property type="molecule type" value="Genomic_DNA"/>
</dbReference>
<name>A0A6D2LGW3_9BRAS</name>
<protein>
    <recommendedName>
        <fullName evidence="1">C2H2-type domain-containing protein</fullName>
    </recommendedName>
</protein>
<reference evidence="2" key="1">
    <citation type="submission" date="2020-01" db="EMBL/GenBank/DDBJ databases">
        <authorList>
            <person name="Mishra B."/>
        </authorList>
    </citation>
    <scope>NUCLEOTIDE SEQUENCE [LARGE SCALE GENOMIC DNA]</scope>
</reference>